<evidence type="ECO:0000313" key="1">
    <source>
        <dbReference type="EMBL" id="CCH48276.1"/>
    </source>
</evidence>
<dbReference type="RefSeq" id="WP_015414327.1">
    <property type="nucleotide sequence ID" value="NC_020409.1"/>
</dbReference>
<dbReference type="HOGENOM" id="CLU_200340_0_0_7"/>
<sequence length="68" mass="7945">MNRTEPYLDEDGTLIIPFECTDHTHKYWKQEGKSISEILTNLGVDEETWAKYTHKKFPDATPETISED</sequence>
<accession>M1WJP9</accession>
<protein>
    <submittedName>
        <fullName evidence="1">Uncharacterized protein</fullName>
    </submittedName>
</protein>
<dbReference type="Proteomes" id="UP000011724">
    <property type="component" value="Chromosome"/>
</dbReference>
<dbReference type="EMBL" id="FO203427">
    <property type="protein sequence ID" value="CCH48276.1"/>
    <property type="molecule type" value="Genomic_DNA"/>
</dbReference>
<keyword evidence="2" id="KW-1185">Reference proteome</keyword>
<name>M1WJP9_PSEP2</name>
<dbReference type="STRING" id="1322246.BN4_11039"/>
<evidence type="ECO:0000313" key="2">
    <source>
        <dbReference type="Proteomes" id="UP000011724"/>
    </source>
</evidence>
<proteinExistence type="predicted"/>
<gene>
    <name evidence="1" type="ordered locus">BN4_11039</name>
</gene>
<reference evidence="1 2" key="1">
    <citation type="journal article" date="2013" name="PLoS ONE">
        <title>The first genomic and proteomic characterization of a deep-sea sulfate reducer: insights into the piezophilic lifestyle of Desulfovibrio piezophilus.</title>
        <authorList>
            <person name="Pradel N."/>
            <person name="Ji B."/>
            <person name="Gimenez G."/>
            <person name="Talla E."/>
            <person name="Lenoble P."/>
            <person name="Garel M."/>
            <person name="Tamburini C."/>
            <person name="Fourquet P."/>
            <person name="Lebrun R."/>
            <person name="Bertin P."/>
            <person name="Denis Y."/>
            <person name="Pophillat M."/>
            <person name="Barbe V."/>
            <person name="Ollivier B."/>
            <person name="Dolla A."/>
        </authorList>
    </citation>
    <scope>NUCLEOTIDE SEQUENCE [LARGE SCALE GENOMIC DNA]</scope>
    <source>
        <strain evidence="2">DSM 10523 / SB164P1</strain>
    </source>
</reference>
<dbReference type="AlphaFoldDB" id="M1WJP9"/>
<dbReference type="PATRIC" id="fig|879567.3.peg.1072"/>
<dbReference type="OrthoDB" id="5460048at2"/>
<organism evidence="1 2">
    <name type="scientific">Pseudodesulfovibrio piezophilus (strain DSM 21447 / JCM 15486 / C1TLV30)</name>
    <name type="common">Desulfovibrio piezophilus</name>
    <dbReference type="NCBI Taxonomy" id="1322246"/>
    <lineage>
        <taxon>Bacteria</taxon>
        <taxon>Pseudomonadati</taxon>
        <taxon>Thermodesulfobacteriota</taxon>
        <taxon>Desulfovibrionia</taxon>
        <taxon>Desulfovibrionales</taxon>
        <taxon>Desulfovibrionaceae</taxon>
    </lineage>
</organism>
<dbReference type="BioCyc" id="DPIE1322246:BN4_RS05250-MONOMER"/>
<reference evidence="2" key="2">
    <citation type="journal article" date="2013" name="Stand. Genomic Sci.">
        <title>Complete genome sequence of Desulfocapsa sulfexigens, a marine deltaproteobacterium specialized in disproportionating inorganic sulfur compounds.</title>
        <authorList>
            <person name="Finster K.W."/>
            <person name="Kjeldsen K.U."/>
            <person name="Kube M."/>
            <person name="Reinhardt R."/>
            <person name="Mussmann M."/>
            <person name="Amann R."/>
            <person name="Schreiber L."/>
        </authorList>
    </citation>
    <scope>NUCLEOTIDE SEQUENCE [LARGE SCALE GENOMIC DNA]</scope>
    <source>
        <strain evidence="2">DSM 10523 / SB164P1</strain>
    </source>
</reference>
<dbReference type="KEGG" id="dpi:BN4_11039"/>
<dbReference type="eggNOG" id="ENOG50318AB">
    <property type="taxonomic scope" value="Bacteria"/>
</dbReference>